<dbReference type="VEuPathDB" id="VectorBase:LLONM1_002700"/>
<dbReference type="EMBL" id="AJWK01012300">
    <property type="status" value="NOT_ANNOTATED_CDS"/>
    <property type="molecule type" value="Genomic_DNA"/>
</dbReference>
<dbReference type="InterPro" id="IPR018195">
    <property type="entry name" value="Transferrin_Fe_BS"/>
</dbReference>
<dbReference type="Pfam" id="PF00405">
    <property type="entry name" value="Transferrin"/>
    <property type="match status" value="3"/>
</dbReference>
<dbReference type="AlphaFoldDB" id="A0A1B0CHE7"/>
<evidence type="ECO:0000256" key="1">
    <source>
        <dbReference type="ARBA" id="ARBA00022737"/>
    </source>
</evidence>
<feature type="domain" description="Transferrin-like" evidence="2">
    <location>
        <begin position="589"/>
        <end position="741"/>
    </location>
</feature>
<dbReference type="SMART" id="SM00094">
    <property type="entry name" value="TR_FER"/>
    <property type="match status" value="1"/>
</dbReference>
<dbReference type="CDD" id="cd13529">
    <property type="entry name" value="PBP2_transferrin"/>
    <property type="match status" value="1"/>
</dbReference>
<accession>A0A1B0CHE7</accession>
<dbReference type="PANTHER" id="PTHR11485">
    <property type="entry name" value="TRANSFERRIN"/>
    <property type="match status" value="1"/>
</dbReference>
<dbReference type="PROSITE" id="PS00207">
    <property type="entry name" value="TRANSFERRIN_LIKE_3"/>
    <property type="match status" value="1"/>
</dbReference>
<dbReference type="PANTHER" id="PTHR11485:SF57">
    <property type="entry name" value="TRANSFERRIN"/>
    <property type="match status" value="1"/>
</dbReference>
<sequence>MECLNLVNKRKADFMAVDPEDMYVAYKMNNQDFAVFSEIRTLEEPQAEFRYEGIMLVRKGSPIASLNDLQGKKSCHTGYGRTVGYKVPITKLRKHGIFKLDSDPTLPAVERELKGLSNLFSQSCLVGTYSPNDEINRSLKKKYPNLCALCEDPAKCDYPDKYSGYEGAIRCLVENGGDVAFTKVIFVNKYFGLPVGNNPAAPATGTANPDDYEYLCEDGSRRPVTGRACSWAQRPWQGYMANGDLRGRYAKLQEVLKEAYEAGKTYSNTDLAKRMLVKKDNVVVSKDDPVLPGEHLTRAQYKDVIARPGPYEHTTRFCVSDTIALRKCEVMRKAAFSRYIRPQFQCLLKSVEECAEAVQKDEADVVVFRSEEYEIARKHNLGAVLYESLEANDVFVAVVNKDIKMDLLKKATLNFNSNDPRAVNAALFFNEKRGIKSCPGDISSTDNGLVKIVRAKDLKDDGDQELICQDLSRKSLQDYKDCNFEATLPTAVFVRNALDSNILDGIIHSFSEASEDFGKNAPTEDVFELFGEFEPGFKNVIFSDDAVKLVTSSNAISTFDETHYNKLRSVVNKDIKMDLLKKATLNFNSNDPRAVNAALFFNEKRGIKSCPGDISSTDNGLVKIVKAKDLKDDGDQELICQDLSRKSLQDYKDCNFEATLPTAVFVRNALDSNILDGIIHSFSEASEDFGKNAPTEDVFELFGEFEPGFKNVIFSDDAVKLVTSSNAISTFDETHYNKLRCISE</sequence>
<dbReference type="InterPro" id="IPR001156">
    <property type="entry name" value="Transferrin-like_dom"/>
</dbReference>
<organism evidence="3 4">
    <name type="scientific">Lutzomyia longipalpis</name>
    <name type="common">Sand fly</name>
    <dbReference type="NCBI Taxonomy" id="7200"/>
    <lineage>
        <taxon>Eukaryota</taxon>
        <taxon>Metazoa</taxon>
        <taxon>Ecdysozoa</taxon>
        <taxon>Arthropoda</taxon>
        <taxon>Hexapoda</taxon>
        <taxon>Insecta</taxon>
        <taxon>Pterygota</taxon>
        <taxon>Neoptera</taxon>
        <taxon>Endopterygota</taxon>
        <taxon>Diptera</taxon>
        <taxon>Nematocera</taxon>
        <taxon>Psychodoidea</taxon>
        <taxon>Psychodidae</taxon>
        <taxon>Lutzomyia</taxon>
        <taxon>Lutzomyia</taxon>
    </lineage>
</organism>
<dbReference type="GO" id="GO:0005769">
    <property type="term" value="C:early endosome"/>
    <property type="evidence" value="ECO:0007669"/>
    <property type="project" value="TreeGrafter"/>
</dbReference>
<dbReference type="Proteomes" id="UP000092461">
    <property type="component" value="Unassembled WGS sequence"/>
</dbReference>
<evidence type="ECO:0000259" key="2">
    <source>
        <dbReference type="PROSITE" id="PS51408"/>
    </source>
</evidence>
<dbReference type="Gene3D" id="3.40.190.10">
    <property type="entry name" value="Periplasmic binding protein-like II"/>
    <property type="match status" value="4"/>
</dbReference>
<reference evidence="3" key="1">
    <citation type="submission" date="2020-05" db="UniProtKB">
        <authorList>
            <consortium name="EnsemblMetazoa"/>
        </authorList>
    </citation>
    <scope>IDENTIFICATION</scope>
    <source>
        <strain evidence="3">Jacobina</strain>
    </source>
</reference>
<dbReference type="PRINTS" id="PR00422">
    <property type="entry name" value="TRANSFERRIN"/>
</dbReference>
<dbReference type="VEuPathDB" id="VectorBase:LLOJ003859"/>
<protein>
    <submittedName>
        <fullName evidence="3">Transferrin</fullName>
    </submittedName>
</protein>
<keyword evidence="1" id="KW-0677">Repeat</keyword>
<feature type="domain" description="Transferrin-like" evidence="2">
    <location>
        <begin position="315"/>
        <end position="569"/>
    </location>
</feature>
<proteinExistence type="predicted"/>
<dbReference type="GO" id="GO:0006826">
    <property type="term" value="P:iron ion transport"/>
    <property type="evidence" value="ECO:0007669"/>
    <property type="project" value="TreeGrafter"/>
</dbReference>
<dbReference type="EMBL" id="AJWK01012301">
    <property type="status" value="NOT_ANNOTATED_CDS"/>
    <property type="molecule type" value="Genomic_DNA"/>
</dbReference>
<dbReference type="GO" id="GO:0005615">
    <property type="term" value="C:extracellular space"/>
    <property type="evidence" value="ECO:0007669"/>
    <property type="project" value="TreeGrafter"/>
</dbReference>
<dbReference type="GO" id="GO:0005886">
    <property type="term" value="C:plasma membrane"/>
    <property type="evidence" value="ECO:0007669"/>
    <property type="project" value="TreeGrafter"/>
</dbReference>
<dbReference type="PROSITE" id="PS00206">
    <property type="entry name" value="TRANSFERRIN_LIKE_2"/>
    <property type="match status" value="1"/>
</dbReference>
<feature type="domain" description="Transferrin-like" evidence="2">
    <location>
        <begin position="1"/>
        <end position="309"/>
    </location>
</feature>
<dbReference type="VEuPathDB" id="VectorBase:LLONM1_006041"/>
<dbReference type="EnsemblMetazoa" id="LLOJ003859-RA">
    <property type="protein sequence ID" value="LLOJ003859-PA"/>
    <property type="gene ID" value="LLOJ003859"/>
</dbReference>
<keyword evidence="4" id="KW-1185">Reference proteome</keyword>
<dbReference type="PROSITE" id="PS51408">
    <property type="entry name" value="TRANSFERRIN_LIKE_4"/>
    <property type="match status" value="3"/>
</dbReference>
<evidence type="ECO:0000313" key="4">
    <source>
        <dbReference type="Proteomes" id="UP000092461"/>
    </source>
</evidence>
<name>A0A1B0CHE7_LUTLO</name>
<dbReference type="GO" id="GO:0055037">
    <property type="term" value="C:recycling endosome"/>
    <property type="evidence" value="ECO:0007669"/>
    <property type="project" value="TreeGrafter"/>
</dbReference>
<dbReference type="SUPFAM" id="SSF53850">
    <property type="entry name" value="Periplasmic binding protein-like II"/>
    <property type="match status" value="3"/>
</dbReference>
<evidence type="ECO:0000313" key="3">
    <source>
        <dbReference type="EnsemblMetazoa" id="LLOJ003859-PA"/>
    </source>
</evidence>